<comment type="cofactor">
    <cofactor evidence="1">
        <name>FAD</name>
        <dbReference type="ChEBI" id="CHEBI:57692"/>
    </cofactor>
</comment>
<organism evidence="4 5">
    <name type="scientific">Shinella lacus</name>
    <dbReference type="NCBI Taxonomy" id="2654216"/>
    <lineage>
        <taxon>Bacteria</taxon>
        <taxon>Pseudomonadati</taxon>
        <taxon>Pseudomonadota</taxon>
        <taxon>Alphaproteobacteria</taxon>
        <taxon>Hyphomicrobiales</taxon>
        <taxon>Rhizobiaceae</taxon>
        <taxon>Shinella</taxon>
    </lineage>
</organism>
<dbReference type="InterPro" id="IPR036188">
    <property type="entry name" value="FAD/NAD-bd_sf"/>
</dbReference>
<dbReference type="InterPro" id="IPR002937">
    <property type="entry name" value="Amino_oxidase"/>
</dbReference>
<dbReference type="RefSeq" id="WP_256121213.1">
    <property type="nucleotide sequence ID" value="NZ_WHSB02000022.1"/>
</dbReference>
<dbReference type="InterPro" id="IPR001613">
    <property type="entry name" value="Flavin_amine_oxidase"/>
</dbReference>
<dbReference type="PANTHER" id="PTHR42923:SF46">
    <property type="entry name" value="AMINE OXIDASE"/>
    <property type="match status" value="1"/>
</dbReference>
<protein>
    <submittedName>
        <fullName evidence="4">FAD-dependent oxidoreductase</fullName>
    </submittedName>
</protein>
<dbReference type="EMBL" id="WHSB02000022">
    <property type="protein sequence ID" value="MCQ4634663.1"/>
    <property type="molecule type" value="Genomic_DNA"/>
</dbReference>
<evidence type="ECO:0000313" key="5">
    <source>
        <dbReference type="Proteomes" id="UP000996601"/>
    </source>
</evidence>
<dbReference type="Proteomes" id="UP000996601">
    <property type="component" value="Unassembled WGS sequence"/>
</dbReference>
<dbReference type="Gene3D" id="3.50.50.60">
    <property type="entry name" value="FAD/NAD(P)-binding domain"/>
    <property type="match status" value="1"/>
</dbReference>
<gene>
    <name evidence="4" type="ORF">GB927_031835</name>
</gene>
<proteinExistence type="predicted"/>
<dbReference type="PRINTS" id="PR00757">
    <property type="entry name" value="AMINEOXDASEF"/>
</dbReference>
<feature type="domain" description="Amine oxidase" evidence="3">
    <location>
        <begin position="13"/>
        <end position="435"/>
    </location>
</feature>
<comment type="caution">
    <text evidence="4">The sequence shown here is derived from an EMBL/GenBank/DDBJ whole genome shotgun (WGS) entry which is preliminary data.</text>
</comment>
<evidence type="ECO:0000313" key="4">
    <source>
        <dbReference type="EMBL" id="MCQ4634663.1"/>
    </source>
</evidence>
<dbReference type="PANTHER" id="PTHR42923">
    <property type="entry name" value="PROTOPORPHYRINOGEN OXIDASE"/>
    <property type="match status" value="1"/>
</dbReference>
<dbReference type="InterPro" id="IPR050464">
    <property type="entry name" value="Zeta_carotene_desat/Oxidored"/>
</dbReference>
<sequence>MGGQNIIVIGAGIAGLVAARRLAEAGHSVRVLEAGDVPGGRVGDREVRGIRFNAGARLLYSFSRPFNALLDEIGLTPALTPIRGLSAECDGIGERWSVELMPGVKSLLTPGISIGERLRFIAFGLRALAARGHVDPDDAASASREDQETLAAYIRRVLGAGVLERMVEPVFRGTRNWNADEASAAFFASVTPHLVGRDTVHVPAGGMGRLPQALAAGLAVETGIRVLQVETPDTGPARIHAERGGETFVGEADLVLCATEGACAAGLFPQLPQEDRAFFAHVRYNALGIVHYRLDRQVAPAMRFFSRDAAGPIATWQQVPGNEKTGQAPQLYAQMSPEGVEHAIRENMTGRLDAIVRERVRELYPALERDCSDVHNQWIARMLPLFYPGYAQHMAAFRDSQSAARRRVYFCGDYLAQSLVTGAAASGERAAADILRHWA</sequence>
<evidence type="ECO:0000256" key="1">
    <source>
        <dbReference type="ARBA" id="ARBA00001974"/>
    </source>
</evidence>
<keyword evidence="5" id="KW-1185">Reference proteome</keyword>
<evidence type="ECO:0000259" key="3">
    <source>
        <dbReference type="Pfam" id="PF01593"/>
    </source>
</evidence>
<dbReference type="SUPFAM" id="SSF51905">
    <property type="entry name" value="FAD/NAD(P)-binding domain"/>
    <property type="match status" value="1"/>
</dbReference>
<keyword evidence="2" id="KW-0560">Oxidoreductase</keyword>
<name>A0ABT1RHK0_9HYPH</name>
<evidence type="ECO:0000256" key="2">
    <source>
        <dbReference type="ARBA" id="ARBA00023002"/>
    </source>
</evidence>
<dbReference type="Pfam" id="PF01593">
    <property type="entry name" value="Amino_oxidase"/>
    <property type="match status" value="1"/>
</dbReference>
<accession>A0ABT1RHK0</accession>
<reference evidence="4" key="1">
    <citation type="submission" date="2021-07" db="EMBL/GenBank/DDBJ databases">
        <title>Shinella sp. nov., a novel member of the genus Shinella from water.</title>
        <authorList>
            <person name="Deng Y."/>
        </authorList>
    </citation>
    <scope>NUCLEOTIDE SEQUENCE</scope>
    <source>
        <strain evidence="4">CPCC 100929</strain>
    </source>
</reference>